<dbReference type="EMBL" id="ANPB02000005">
    <property type="protein sequence ID" value="KAF4482723.1"/>
    <property type="molecule type" value="Genomic_DNA"/>
</dbReference>
<keyword evidence="8 15" id="KW-0479">Metal-binding</keyword>
<evidence type="ECO:0000256" key="15">
    <source>
        <dbReference type="PROSITE-ProRule" id="PRU01356"/>
    </source>
</evidence>
<feature type="region of interest" description="Disordered" evidence="16">
    <location>
        <begin position="278"/>
        <end position="315"/>
    </location>
</feature>
<accession>A0A7J6IZI6</accession>
<evidence type="ECO:0000313" key="18">
    <source>
        <dbReference type="EMBL" id="KAF4482723.1"/>
    </source>
</evidence>
<dbReference type="AlphaFoldDB" id="A0A7J6IZI6"/>
<dbReference type="OrthoDB" id="1193027at2759"/>
<evidence type="ECO:0000256" key="10">
    <source>
        <dbReference type="ARBA" id="ARBA00023004"/>
    </source>
</evidence>
<keyword evidence="6 15" id="KW-0349">Heme</keyword>
<dbReference type="GeneID" id="43604555"/>
<dbReference type="GO" id="GO:0046872">
    <property type="term" value="F:metal ion binding"/>
    <property type="evidence" value="ECO:0007669"/>
    <property type="project" value="UniProtKB-UniRule"/>
</dbReference>
<evidence type="ECO:0000256" key="1">
    <source>
        <dbReference type="ARBA" id="ARBA00004609"/>
    </source>
</evidence>
<gene>
    <name evidence="18" type="ORF">CGGC5_v008950</name>
</gene>
<dbReference type="GO" id="GO:0005576">
    <property type="term" value="C:extracellular region"/>
    <property type="evidence" value="ECO:0007669"/>
    <property type="project" value="UniProtKB-SubCell"/>
</dbReference>
<keyword evidence="5" id="KW-0964">Secreted</keyword>
<dbReference type="GO" id="GO:0098552">
    <property type="term" value="C:side of membrane"/>
    <property type="evidence" value="ECO:0007669"/>
    <property type="project" value="UniProtKB-KW"/>
</dbReference>
<dbReference type="Pfam" id="PF05730">
    <property type="entry name" value="CFEM"/>
    <property type="match status" value="1"/>
</dbReference>
<dbReference type="PANTHER" id="PTHR37928">
    <property type="entry name" value="CFEM DOMAIN PROTEIN (AFU_ORTHOLOGUE AFUA_6G14090)"/>
    <property type="match status" value="1"/>
</dbReference>
<keyword evidence="13" id="KW-0325">Glycoprotein</keyword>
<protein>
    <submittedName>
        <fullName evidence="18">GPI-anchored CFEM domain protein</fullName>
    </submittedName>
</protein>
<dbReference type="GO" id="GO:0005886">
    <property type="term" value="C:plasma membrane"/>
    <property type="evidence" value="ECO:0007669"/>
    <property type="project" value="UniProtKB-SubCell"/>
</dbReference>
<keyword evidence="10 15" id="KW-0408">Iron</keyword>
<evidence type="ECO:0000256" key="7">
    <source>
        <dbReference type="ARBA" id="ARBA00022622"/>
    </source>
</evidence>
<comment type="subcellular location">
    <subcellularLocation>
        <location evidence="1">Cell membrane</location>
        <topology evidence="1">Lipid-anchor</topology>
        <topology evidence="1">GPI-anchor</topology>
    </subcellularLocation>
    <subcellularLocation>
        <location evidence="2">Secreted</location>
    </subcellularLocation>
</comment>
<comment type="similarity">
    <text evidence="3">Belongs to the RBT5 family.</text>
</comment>
<reference evidence="18 19" key="1">
    <citation type="submission" date="2012-08" db="EMBL/GenBank/DDBJ databases">
        <authorList>
            <person name="Gan P.H.P."/>
            <person name="Ikeda K."/>
            <person name="Irieda H."/>
            <person name="Narusaka M."/>
            <person name="O'Connell R.J."/>
            <person name="Narusaka Y."/>
            <person name="Takano Y."/>
            <person name="Kubo Y."/>
            <person name="Shirasu K."/>
        </authorList>
    </citation>
    <scope>NUCLEOTIDE SEQUENCE [LARGE SCALE GENOMIC DNA]</scope>
    <source>
        <strain evidence="18 19">Nara gc5</strain>
    </source>
</reference>
<dbReference type="InterPro" id="IPR051735">
    <property type="entry name" value="CFEM_domain"/>
</dbReference>
<evidence type="ECO:0000256" key="14">
    <source>
        <dbReference type="ARBA" id="ARBA00023288"/>
    </source>
</evidence>
<feature type="compositionally biased region" description="Low complexity" evidence="16">
    <location>
        <begin position="278"/>
        <end position="309"/>
    </location>
</feature>
<proteinExistence type="inferred from homology"/>
<evidence type="ECO:0000256" key="3">
    <source>
        <dbReference type="ARBA" id="ARBA00010031"/>
    </source>
</evidence>
<keyword evidence="9" id="KW-0732">Signal</keyword>
<dbReference type="PROSITE" id="PS52012">
    <property type="entry name" value="CFEM"/>
    <property type="match status" value="1"/>
</dbReference>
<keyword evidence="12 15" id="KW-1015">Disulfide bond</keyword>
<feature type="binding site" description="axial binding residue" evidence="15">
    <location>
        <position position="96"/>
    </location>
    <ligand>
        <name>heme</name>
        <dbReference type="ChEBI" id="CHEBI:30413"/>
    </ligand>
    <ligandPart>
        <name>Fe</name>
        <dbReference type="ChEBI" id="CHEBI:18248"/>
    </ligandPart>
</feature>
<feature type="domain" description="CFEM" evidence="17">
    <location>
        <begin position="47"/>
        <end position="162"/>
    </location>
</feature>
<evidence type="ECO:0000256" key="4">
    <source>
        <dbReference type="ARBA" id="ARBA00022475"/>
    </source>
</evidence>
<evidence type="ECO:0000313" key="19">
    <source>
        <dbReference type="Proteomes" id="UP000011096"/>
    </source>
</evidence>
<evidence type="ECO:0000256" key="12">
    <source>
        <dbReference type="ARBA" id="ARBA00023157"/>
    </source>
</evidence>
<evidence type="ECO:0000256" key="9">
    <source>
        <dbReference type="ARBA" id="ARBA00022729"/>
    </source>
</evidence>
<keyword evidence="11" id="KW-0472">Membrane</keyword>
<keyword evidence="4" id="KW-1003">Cell membrane</keyword>
<dbReference type="Proteomes" id="UP000011096">
    <property type="component" value="Unassembled WGS sequence"/>
</dbReference>
<sequence>MVEYEQDGQVFGANVGKDLHEAITSCLTRHHNNFSSLQNPPTQQSFTMKYSVKYIGSGLLLASFVVAQGNDLPECGTKCIESMLGKAQSLGCVANDKACLCRNVDFTYGIRDCSYQSCGDDAIAKQAIDYGVEICRQAGVAITATPEATVTKPTGTETVVASPIVSSVFSAITSGGSTFSTLIGETTIVPSVGTGGGQTVVPSPVSTSTFTTVVTSGESTFTTTGETTLLGVGGVPGATGLPQSSVTAPVVSTITNGDSTILSTVGPTTILTGETDVTTAPSEVSETASATATQQETQSETGSAASASSTGLAPKQTAGSAVGILAAAGLAAMLI</sequence>
<organism evidence="18 19">
    <name type="scientific">Colletotrichum fructicola (strain Nara gc5)</name>
    <name type="common">Anthracnose fungus</name>
    <name type="synonym">Colletotrichum gloeosporioides (strain Nara gc5)</name>
    <dbReference type="NCBI Taxonomy" id="1213859"/>
    <lineage>
        <taxon>Eukaryota</taxon>
        <taxon>Fungi</taxon>
        <taxon>Dikarya</taxon>
        <taxon>Ascomycota</taxon>
        <taxon>Pezizomycotina</taxon>
        <taxon>Sordariomycetes</taxon>
        <taxon>Hypocreomycetidae</taxon>
        <taxon>Glomerellales</taxon>
        <taxon>Glomerellaceae</taxon>
        <taxon>Colletotrichum</taxon>
        <taxon>Colletotrichum gloeosporioides species complex</taxon>
    </lineage>
</organism>
<feature type="disulfide bond" evidence="15">
    <location>
        <begin position="92"/>
        <end position="99"/>
    </location>
</feature>
<reference evidence="18 19" key="2">
    <citation type="submission" date="2020-04" db="EMBL/GenBank/DDBJ databases">
        <title>Genome sequencing and assembly of multiple isolates from the Colletotrichum gloeosporioides species complex.</title>
        <authorList>
            <person name="Gan P."/>
            <person name="Shirasu K."/>
        </authorList>
    </citation>
    <scope>NUCLEOTIDE SEQUENCE [LARGE SCALE GENOMIC DNA]</scope>
    <source>
        <strain evidence="18 19">Nara gc5</strain>
    </source>
</reference>
<evidence type="ECO:0000256" key="6">
    <source>
        <dbReference type="ARBA" id="ARBA00022617"/>
    </source>
</evidence>
<evidence type="ECO:0000256" key="5">
    <source>
        <dbReference type="ARBA" id="ARBA00022525"/>
    </source>
</evidence>
<keyword evidence="19" id="KW-1185">Reference proteome</keyword>
<dbReference type="PANTHER" id="PTHR37928:SF1">
    <property type="entry name" value="CFEM DOMAIN PROTEIN (AFU_ORTHOLOGUE AFUA_6G14090)"/>
    <property type="match status" value="1"/>
</dbReference>
<dbReference type="RefSeq" id="XP_031882524.2">
    <property type="nucleotide sequence ID" value="XM_032020342.2"/>
</dbReference>
<comment type="caution">
    <text evidence="18">The sequence shown here is derived from an EMBL/GenBank/DDBJ whole genome shotgun (WGS) entry which is preliminary data.</text>
</comment>
<dbReference type="InterPro" id="IPR008427">
    <property type="entry name" value="Extracellular_membr_CFEM_dom"/>
</dbReference>
<evidence type="ECO:0000256" key="11">
    <source>
        <dbReference type="ARBA" id="ARBA00023136"/>
    </source>
</evidence>
<comment type="caution">
    <text evidence="15">Lacks conserved residue(s) required for the propagation of feature annotation.</text>
</comment>
<evidence type="ECO:0000256" key="8">
    <source>
        <dbReference type="ARBA" id="ARBA00022723"/>
    </source>
</evidence>
<evidence type="ECO:0000256" key="16">
    <source>
        <dbReference type="SAM" id="MobiDB-lite"/>
    </source>
</evidence>
<evidence type="ECO:0000256" key="13">
    <source>
        <dbReference type="ARBA" id="ARBA00023180"/>
    </source>
</evidence>
<evidence type="ECO:0000259" key="17">
    <source>
        <dbReference type="PROSITE" id="PS52012"/>
    </source>
</evidence>
<dbReference type="InParanoid" id="A0A7J6IZI6"/>
<keyword evidence="7" id="KW-0336">GPI-anchor</keyword>
<dbReference type="SMART" id="SM00747">
    <property type="entry name" value="CFEM"/>
    <property type="match status" value="1"/>
</dbReference>
<name>A0A7J6IZI6_COLFN</name>
<keyword evidence="14" id="KW-0449">Lipoprotein</keyword>
<evidence type="ECO:0000256" key="2">
    <source>
        <dbReference type="ARBA" id="ARBA00004613"/>
    </source>
</evidence>